<dbReference type="InterPro" id="IPR016181">
    <property type="entry name" value="Acyl_CoA_acyltransferase"/>
</dbReference>
<dbReference type="Proteomes" id="UP000233769">
    <property type="component" value="Chromosome tk0001"/>
</dbReference>
<reference evidence="4" key="1">
    <citation type="submission" date="2017-10" db="EMBL/GenBank/DDBJ databases">
        <authorList>
            <person name="Regsiter A."/>
            <person name="William W."/>
        </authorList>
    </citation>
    <scope>NUCLEOTIDE SEQUENCE [LARGE SCALE GENOMIC DNA]</scope>
</reference>
<evidence type="ECO:0000259" key="2">
    <source>
        <dbReference type="PROSITE" id="PS51186"/>
    </source>
</evidence>
<name>A0A2N9AXN4_METEX</name>
<dbReference type="CDD" id="cd04301">
    <property type="entry name" value="NAT_SF"/>
    <property type="match status" value="1"/>
</dbReference>
<feature type="compositionally biased region" description="Basic and acidic residues" evidence="1">
    <location>
        <begin position="101"/>
        <end position="110"/>
    </location>
</feature>
<evidence type="ECO:0000313" key="3">
    <source>
        <dbReference type="EMBL" id="SOR32082.1"/>
    </source>
</evidence>
<dbReference type="InterPro" id="IPR000182">
    <property type="entry name" value="GNAT_dom"/>
</dbReference>
<protein>
    <submittedName>
        <fullName evidence="3">GCN5-related N-acetyltransferase</fullName>
    </submittedName>
</protein>
<feature type="region of interest" description="Disordered" evidence="1">
    <location>
        <begin position="101"/>
        <end position="131"/>
    </location>
</feature>
<dbReference type="EMBL" id="LT962688">
    <property type="protein sequence ID" value="SOR32082.1"/>
    <property type="molecule type" value="Genomic_DNA"/>
</dbReference>
<dbReference type="Gene3D" id="3.40.630.30">
    <property type="match status" value="1"/>
</dbReference>
<dbReference type="SUPFAM" id="SSF55729">
    <property type="entry name" value="Acyl-CoA N-acyltransferases (Nat)"/>
    <property type="match status" value="1"/>
</dbReference>
<organism evidence="3 4">
    <name type="scientific">Methylorubrum extorquens</name>
    <name type="common">Methylobacterium dichloromethanicum</name>
    <name type="synonym">Methylobacterium extorquens</name>
    <dbReference type="NCBI Taxonomy" id="408"/>
    <lineage>
        <taxon>Bacteria</taxon>
        <taxon>Pseudomonadati</taxon>
        <taxon>Pseudomonadota</taxon>
        <taxon>Alphaproteobacteria</taxon>
        <taxon>Hyphomicrobiales</taxon>
        <taxon>Methylobacteriaceae</taxon>
        <taxon>Methylorubrum</taxon>
    </lineage>
</organism>
<dbReference type="PROSITE" id="PS51186">
    <property type="entry name" value="GNAT"/>
    <property type="match status" value="1"/>
</dbReference>
<proteinExistence type="predicted"/>
<keyword evidence="3" id="KW-0808">Transferase</keyword>
<accession>A0A2N9AXN4</accession>
<feature type="domain" description="N-acetyltransferase" evidence="2">
    <location>
        <begin position="1"/>
        <end position="116"/>
    </location>
</feature>
<evidence type="ECO:0000256" key="1">
    <source>
        <dbReference type="SAM" id="MobiDB-lite"/>
    </source>
</evidence>
<dbReference type="AlphaFoldDB" id="A0A2N9AXN4"/>
<evidence type="ECO:0000313" key="4">
    <source>
        <dbReference type="Proteomes" id="UP000233769"/>
    </source>
</evidence>
<sequence>MFLLEVDFTNHVVLVATLNKNGARAIIGGARYVMTQPDQAEMAFTVVDQYQGQGIGAALMRHLIGVALGSGLIMLSAEVLPDNGPMLKLFERCGLPLSTRREAEAVHADRSSLSTRSGRRRAVHDPHGANG</sequence>
<gene>
    <name evidence="3" type="ORF">TK0001_5516</name>
</gene>
<dbReference type="Pfam" id="PF00583">
    <property type="entry name" value="Acetyltransf_1"/>
    <property type="match status" value="1"/>
</dbReference>
<dbReference type="GO" id="GO:0016747">
    <property type="term" value="F:acyltransferase activity, transferring groups other than amino-acyl groups"/>
    <property type="evidence" value="ECO:0007669"/>
    <property type="project" value="InterPro"/>
</dbReference>